<gene>
    <name evidence="1" type="ORF">IEI95_014550</name>
</gene>
<protein>
    <submittedName>
        <fullName evidence="1">Uncharacterized protein</fullName>
    </submittedName>
</protein>
<dbReference type="EMBL" id="JACXXJ020000005">
    <property type="protein sequence ID" value="MBF2715436.1"/>
    <property type="molecule type" value="Genomic_DNA"/>
</dbReference>
<dbReference type="RefSeq" id="WP_156534551.1">
    <property type="nucleotide sequence ID" value="NZ_AP023272.1"/>
</dbReference>
<evidence type="ECO:0000313" key="2">
    <source>
        <dbReference type="Proteomes" id="UP000655037"/>
    </source>
</evidence>
<accession>A0AAE2RF08</accession>
<sequence>MTSASAIAASIPPAPSRTGYLIAANPAPPIAKPTVATSSAASIPSTIAALSVRDT</sequence>
<evidence type="ECO:0000313" key="1">
    <source>
        <dbReference type="EMBL" id="MBF2715436.1"/>
    </source>
</evidence>
<name>A0AAE2RF08_AGRVI</name>
<organism evidence="1 2">
    <name type="scientific">Agrobacterium vitis</name>
    <name type="common">Rhizobium vitis</name>
    <dbReference type="NCBI Taxonomy" id="373"/>
    <lineage>
        <taxon>Bacteria</taxon>
        <taxon>Pseudomonadati</taxon>
        <taxon>Pseudomonadota</taxon>
        <taxon>Alphaproteobacteria</taxon>
        <taxon>Hyphomicrobiales</taxon>
        <taxon>Rhizobiaceae</taxon>
        <taxon>Rhizobium/Agrobacterium group</taxon>
        <taxon>Agrobacterium</taxon>
    </lineage>
</organism>
<reference evidence="1" key="1">
    <citation type="submission" date="2020-11" db="EMBL/GenBank/DDBJ databases">
        <title>Agrobacterium vitis strain K377 genome.</title>
        <authorList>
            <person name="Xi H."/>
        </authorList>
    </citation>
    <scope>NUCLEOTIDE SEQUENCE</scope>
    <source>
        <strain evidence="1">K377</strain>
    </source>
</reference>
<comment type="caution">
    <text evidence="1">The sequence shown here is derived from an EMBL/GenBank/DDBJ whole genome shotgun (WGS) entry which is preliminary data.</text>
</comment>
<proteinExistence type="predicted"/>
<dbReference type="AlphaFoldDB" id="A0AAE2RF08"/>
<dbReference type="Proteomes" id="UP000655037">
    <property type="component" value="Unassembled WGS sequence"/>
</dbReference>